<dbReference type="GO" id="GO:0016020">
    <property type="term" value="C:membrane"/>
    <property type="evidence" value="ECO:0007669"/>
    <property type="project" value="UniProtKB-SubCell"/>
</dbReference>
<gene>
    <name evidence="6" type="ORF">RRG08_042636</name>
</gene>
<feature type="transmembrane region" description="Helical" evidence="5">
    <location>
        <begin position="146"/>
        <end position="170"/>
    </location>
</feature>
<dbReference type="Proteomes" id="UP001283361">
    <property type="component" value="Unassembled WGS sequence"/>
</dbReference>
<reference evidence="6" key="1">
    <citation type="journal article" date="2023" name="G3 (Bethesda)">
        <title>A reference genome for the long-term kleptoplast-retaining sea slug Elysia crispata morphotype clarki.</title>
        <authorList>
            <person name="Eastman K.E."/>
            <person name="Pendleton A.L."/>
            <person name="Shaikh M.A."/>
            <person name="Suttiyut T."/>
            <person name="Ogas R."/>
            <person name="Tomko P."/>
            <person name="Gavelis G."/>
            <person name="Widhalm J.R."/>
            <person name="Wisecaver J.H."/>
        </authorList>
    </citation>
    <scope>NUCLEOTIDE SEQUENCE</scope>
    <source>
        <strain evidence="6">ECLA1</strain>
    </source>
</reference>
<evidence type="ECO:0000256" key="1">
    <source>
        <dbReference type="ARBA" id="ARBA00004141"/>
    </source>
</evidence>
<proteinExistence type="predicted"/>
<evidence type="ECO:0000313" key="6">
    <source>
        <dbReference type="EMBL" id="KAK3702648.1"/>
    </source>
</evidence>
<dbReference type="InterPro" id="IPR011701">
    <property type="entry name" value="MFS"/>
</dbReference>
<evidence type="ECO:0000256" key="3">
    <source>
        <dbReference type="ARBA" id="ARBA00022989"/>
    </source>
</evidence>
<comment type="caution">
    <text evidence="6">The sequence shown here is derived from an EMBL/GenBank/DDBJ whole genome shotgun (WGS) entry which is preliminary data.</text>
</comment>
<organism evidence="6 7">
    <name type="scientific">Elysia crispata</name>
    <name type="common">lettuce slug</name>
    <dbReference type="NCBI Taxonomy" id="231223"/>
    <lineage>
        <taxon>Eukaryota</taxon>
        <taxon>Metazoa</taxon>
        <taxon>Spiralia</taxon>
        <taxon>Lophotrochozoa</taxon>
        <taxon>Mollusca</taxon>
        <taxon>Gastropoda</taxon>
        <taxon>Heterobranchia</taxon>
        <taxon>Euthyneura</taxon>
        <taxon>Panpulmonata</taxon>
        <taxon>Sacoglossa</taxon>
        <taxon>Placobranchoidea</taxon>
        <taxon>Plakobranchidae</taxon>
        <taxon>Elysia</taxon>
    </lineage>
</organism>
<feature type="transmembrane region" description="Helical" evidence="5">
    <location>
        <begin position="404"/>
        <end position="426"/>
    </location>
</feature>
<keyword evidence="3 5" id="KW-1133">Transmembrane helix</keyword>
<feature type="transmembrane region" description="Helical" evidence="5">
    <location>
        <begin position="438"/>
        <end position="458"/>
    </location>
</feature>
<sequence length="537" mass="59772">MAEDQLRTDSGLNGCSRLRRLVTVEPIVFFYMFGVFLQYTAFLSLTYDKSCLMLYNATFCNAMENRSFQDEHQIEQDNIQAEASYWLIVTNVAMTVPAILSVFFFMGPWGDKIDRKLPLLFPCAGAFLYSISNVVNSHFLSWPIPILIPGLILNGLCGGYGTMLMASYSYATHISMENNRMVRVGIVGAMIYMAATISVFISGLLVQLIGHVNVFFIVSGCMGAGFMYGVFILPSVVPDGQEHKEDKSWCDIFVFSTARDTWAFISRPRAANQRLWLALEITILNIVHMCTTGEGDILFLYLKRSPRSFTRAQYGYFKGSENFTRSLALVTLLPLLKRKLGFRDSTIIIIGLIFKTGTLLTLGVAKSLVVVFLAAIPALLQGFPAAGLRSSMAGRVEVKEHGRLFAVVAATQSCVTLATTFIFNGWYPSTLAYFDGTLFMFAAGMCVIATAIAVFVHIHSRPLKSSTQSSTDETEANPEEASVVIFHHQDVKIKNSVYEISNQDQISLENTEKKGNIREHCLKENFVESSNTFVQKL</sequence>
<feature type="transmembrane region" description="Helical" evidence="5">
    <location>
        <begin position="371"/>
        <end position="392"/>
    </location>
</feature>
<dbReference type="GO" id="GO:0022857">
    <property type="term" value="F:transmembrane transporter activity"/>
    <property type="evidence" value="ECO:0007669"/>
    <property type="project" value="InterPro"/>
</dbReference>
<feature type="transmembrane region" description="Helical" evidence="5">
    <location>
        <begin position="119"/>
        <end position="140"/>
    </location>
</feature>
<keyword evidence="2 5" id="KW-0812">Transmembrane</keyword>
<dbReference type="Gene3D" id="1.20.1250.20">
    <property type="entry name" value="MFS general substrate transporter like domains"/>
    <property type="match status" value="1"/>
</dbReference>
<keyword evidence="7" id="KW-1185">Reference proteome</keyword>
<feature type="transmembrane region" description="Helical" evidence="5">
    <location>
        <begin position="182"/>
        <end position="209"/>
    </location>
</feature>
<evidence type="ECO:0000256" key="5">
    <source>
        <dbReference type="SAM" id="Phobius"/>
    </source>
</evidence>
<comment type="subcellular location">
    <subcellularLocation>
        <location evidence="1">Membrane</location>
        <topology evidence="1">Multi-pass membrane protein</topology>
    </subcellularLocation>
</comment>
<accession>A0AAE0XQU5</accession>
<evidence type="ECO:0000256" key="4">
    <source>
        <dbReference type="ARBA" id="ARBA00023136"/>
    </source>
</evidence>
<dbReference type="Pfam" id="PF07690">
    <property type="entry name" value="MFS_1"/>
    <property type="match status" value="1"/>
</dbReference>
<dbReference type="PANTHER" id="PTHR23507">
    <property type="entry name" value="ZGC:174356"/>
    <property type="match status" value="1"/>
</dbReference>
<evidence type="ECO:0000256" key="2">
    <source>
        <dbReference type="ARBA" id="ARBA00022692"/>
    </source>
</evidence>
<feature type="transmembrane region" description="Helical" evidence="5">
    <location>
        <begin position="27"/>
        <end position="47"/>
    </location>
</feature>
<feature type="transmembrane region" description="Helical" evidence="5">
    <location>
        <begin position="346"/>
        <end position="365"/>
    </location>
</feature>
<dbReference type="AlphaFoldDB" id="A0AAE0XQU5"/>
<evidence type="ECO:0008006" key="8">
    <source>
        <dbReference type="Google" id="ProtNLM"/>
    </source>
</evidence>
<protein>
    <recommendedName>
        <fullName evidence="8">Proton-coupled folate transporter</fullName>
    </recommendedName>
</protein>
<dbReference type="SUPFAM" id="SSF103473">
    <property type="entry name" value="MFS general substrate transporter"/>
    <property type="match status" value="1"/>
</dbReference>
<dbReference type="EMBL" id="JAWDGP010007852">
    <property type="protein sequence ID" value="KAK3702648.1"/>
    <property type="molecule type" value="Genomic_DNA"/>
</dbReference>
<dbReference type="PANTHER" id="PTHR23507:SF1">
    <property type="entry name" value="FI18259P1-RELATED"/>
    <property type="match status" value="1"/>
</dbReference>
<name>A0AAE0XQU5_9GAST</name>
<feature type="transmembrane region" description="Helical" evidence="5">
    <location>
        <begin position="85"/>
        <end position="107"/>
    </location>
</feature>
<keyword evidence="4 5" id="KW-0472">Membrane</keyword>
<feature type="transmembrane region" description="Helical" evidence="5">
    <location>
        <begin position="215"/>
        <end position="237"/>
    </location>
</feature>
<evidence type="ECO:0000313" key="7">
    <source>
        <dbReference type="Proteomes" id="UP001283361"/>
    </source>
</evidence>
<dbReference type="InterPro" id="IPR036259">
    <property type="entry name" value="MFS_trans_sf"/>
</dbReference>